<dbReference type="AlphaFoldDB" id="A0A7X2XU46"/>
<dbReference type="Gene3D" id="1.10.10.60">
    <property type="entry name" value="Homeodomain-like"/>
    <property type="match status" value="2"/>
</dbReference>
<sequence length="399" mass="45143">MTMSDTMPYVSANYLSGEYQPQALTIVSQKISSSQPAYFSDEAEFLIITAGSARLEINRQSISLVAGEIIELMPYQMQQLTLQTNQTVDLFRVRMGMGLPLLSSTDENNYAEALKRTEQYYPIIRVTASELNFLAQFCQEVIRQKQLSNNGTPSLNLAVASYLLHLFQTGVKLPSPHEDVDPAWQWLKYLTFHHQSNISLSKLAALFGASEEQIQRGLKAISGFTFDQLLNQVRIRNATALLQFSELTVRQIANVCGFHSIGTFYYQFQRTHRLLPGAYRAQLKVNHQLIGVSDGWVIGVYLLEHCSEPLTVAQIAEHFNFSIDTVSDRLQKQFGLTFNPLLNLFRCKLARPLVLASSLTIEQIAVKAGYHDAASFVRNYQKVWLLTPTADRQKYTKRA</sequence>
<feature type="domain" description="HTH araC/xylS-type" evidence="4">
    <location>
        <begin position="296"/>
        <end position="394"/>
    </location>
</feature>
<dbReference type="PANTHER" id="PTHR43280:SF28">
    <property type="entry name" value="HTH-TYPE TRANSCRIPTIONAL ACTIVATOR RHAS"/>
    <property type="match status" value="1"/>
</dbReference>
<dbReference type="EMBL" id="WNJO01000003">
    <property type="protein sequence ID" value="MTV81742.1"/>
    <property type="molecule type" value="Genomic_DNA"/>
</dbReference>
<keyword evidence="2" id="KW-0238">DNA-binding</keyword>
<evidence type="ECO:0000259" key="4">
    <source>
        <dbReference type="PROSITE" id="PS01124"/>
    </source>
</evidence>
<keyword evidence="6" id="KW-1185">Reference proteome</keyword>
<reference evidence="5 6" key="1">
    <citation type="submission" date="2019-11" db="EMBL/GenBank/DDBJ databases">
        <title>Lactobacillus sp. nov. CRM56-3, isolated from fermented tea leaves.</title>
        <authorList>
            <person name="Phuengjayaem S."/>
            <person name="Tanasupawat S."/>
        </authorList>
    </citation>
    <scope>NUCLEOTIDE SEQUENCE [LARGE SCALE GENOMIC DNA]</scope>
    <source>
        <strain evidence="5 6">CRM56-3</strain>
    </source>
</reference>
<dbReference type="PROSITE" id="PS01124">
    <property type="entry name" value="HTH_ARAC_FAMILY_2"/>
    <property type="match status" value="2"/>
</dbReference>
<dbReference type="Pfam" id="PF12833">
    <property type="entry name" value="HTH_18"/>
    <property type="match status" value="2"/>
</dbReference>
<comment type="caution">
    <text evidence="5">The sequence shown here is derived from an EMBL/GenBank/DDBJ whole genome shotgun (WGS) entry which is preliminary data.</text>
</comment>
<keyword evidence="1" id="KW-0805">Transcription regulation</keyword>
<dbReference type="InterPro" id="IPR009057">
    <property type="entry name" value="Homeodomain-like_sf"/>
</dbReference>
<dbReference type="GO" id="GO:0003700">
    <property type="term" value="F:DNA-binding transcription factor activity"/>
    <property type="evidence" value="ECO:0007669"/>
    <property type="project" value="InterPro"/>
</dbReference>
<evidence type="ECO:0000256" key="2">
    <source>
        <dbReference type="ARBA" id="ARBA00023125"/>
    </source>
</evidence>
<protein>
    <submittedName>
        <fullName evidence="5">Helix-turn-helix domain-containing protein</fullName>
    </submittedName>
</protein>
<organism evidence="5 6">
    <name type="scientific">Secundilactobacillus folii</name>
    <dbReference type="NCBI Taxonomy" id="2678357"/>
    <lineage>
        <taxon>Bacteria</taxon>
        <taxon>Bacillati</taxon>
        <taxon>Bacillota</taxon>
        <taxon>Bacilli</taxon>
        <taxon>Lactobacillales</taxon>
        <taxon>Lactobacillaceae</taxon>
        <taxon>Secundilactobacillus</taxon>
    </lineage>
</organism>
<evidence type="ECO:0000256" key="3">
    <source>
        <dbReference type="ARBA" id="ARBA00023163"/>
    </source>
</evidence>
<evidence type="ECO:0000256" key="1">
    <source>
        <dbReference type="ARBA" id="ARBA00023015"/>
    </source>
</evidence>
<dbReference type="Proteomes" id="UP000466388">
    <property type="component" value="Unassembled WGS sequence"/>
</dbReference>
<keyword evidence="3" id="KW-0804">Transcription</keyword>
<accession>A0A7X2XU46</accession>
<dbReference type="PANTHER" id="PTHR43280">
    <property type="entry name" value="ARAC-FAMILY TRANSCRIPTIONAL REGULATOR"/>
    <property type="match status" value="1"/>
</dbReference>
<evidence type="ECO:0000313" key="5">
    <source>
        <dbReference type="EMBL" id="MTV81742.1"/>
    </source>
</evidence>
<name>A0A7X2XU46_9LACO</name>
<proteinExistence type="predicted"/>
<gene>
    <name evidence="5" type="ORF">GM612_03615</name>
</gene>
<dbReference type="InterPro" id="IPR018062">
    <property type="entry name" value="HTH_AraC-typ_CS"/>
</dbReference>
<dbReference type="PROSITE" id="PS00041">
    <property type="entry name" value="HTH_ARAC_FAMILY_1"/>
    <property type="match status" value="1"/>
</dbReference>
<feature type="domain" description="HTH araC/xylS-type" evidence="4">
    <location>
        <begin position="184"/>
        <end position="282"/>
    </location>
</feature>
<evidence type="ECO:0000313" key="6">
    <source>
        <dbReference type="Proteomes" id="UP000466388"/>
    </source>
</evidence>
<dbReference type="InterPro" id="IPR018060">
    <property type="entry name" value="HTH_AraC"/>
</dbReference>
<dbReference type="SMART" id="SM00342">
    <property type="entry name" value="HTH_ARAC"/>
    <property type="match status" value="2"/>
</dbReference>
<dbReference type="SUPFAM" id="SSF46689">
    <property type="entry name" value="Homeodomain-like"/>
    <property type="match status" value="2"/>
</dbReference>
<dbReference type="GO" id="GO:0043565">
    <property type="term" value="F:sequence-specific DNA binding"/>
    <property type="evidence" value="ECO:0007669"/>
    <property type="project" value="InterPro"/>
</dbReference>